<feature type="region of interest" description="Disordered" evidence="1">
    <location>
        <begin position="111"/>
        <end position="131"/>
    </location>
</feature>
<proteinExistence type="predicted"/>
<feature type="compositionally biased region" description="Basic and acidic residues" evidence="1">
    <location>
        <begin position="46"/>
        <end position="56"/>
    </location>
</feature>
<protein>
    <submittedName>
        <fullName evidence="2">Uncharacterized protein</fullName>
    </submittedName>
</protein>
<name>A0A426Z5H6_ENSVE</name>
<organism evidence="2 3">
    <name type="scientific">Ensete ventricosum</name>
    <name type="common">Abyssinian banana</name>
    <name type="synonym">Musa ensete</name>
    <dbReference type="NCBI Taxonomy" id="4639"/>
    <lineage>
        <taxon>Eukaryota</taxon>
        <taxon>Viridiplantae</taxon>
        <taxon>Streptophyta</taxon>
        <taxon>Embryophyta</taxon>
        <taxon>Tracheophyta</taxon>
        <taxon>Spermatophyta</taxon>
        <taxon>Magnoliopsida</taxon>
        <taxon>Liliopsida</taxon>
        <taxon>Zingiberales</taxon>
        <taxon>Musaceae</taxon>
        <taxon>Ensete</taxon>
    </lineage>
</organism>
<accession>A0A426Z5H6</accession>
<dbReference type="AlphaFoldDB" id="A0A426Z5H6"/>
<gene>
    <name evidence="2" type="ORF">B296_00002994</name>
</gene>
<dbReference type="Proteomes" id="UP000287651">
    <property type="component" value="Unassembled WGS sequence"/>
</dbReference>
<evidence type="ECO:0000313" key="2">
    <source>
        <dbReference type="EMBL" id="RRT59222.1"/>
    </source>
</evidence>
<evidence type="ECO:0000256" key="1">
    <source>
        <dbReference type="SAM" id="MobiDB-lite"/>
    </source>
</evidence>
<reference evidence="2 3" key="1">
    <citation type="journal article" date="2014" name="Agronomy (Basel)">
        <title>A Draft Genome Sequence for Ensete ventricosum, the Drought-Tolerant Tree Against Hunger.</title>
        <authorList>
            <person name="Harrison J."/>
            <person name="Moore K.A."/>
            <person name="Paszkiewicz K."/>
            <person name="Jones T."/>
            <person name="Grant M."/>
            <person name="Ambacheew D."/>
            <person name="Muzemil S."/>
            <person name="Studholme D.J."/>
        </authorList>
    </citation>
    <scope>NUCLEOTIDE SEQUENCE [LARGE SCALE GENOMIC DNA]</scope>
</reference>
<dbReference type="EMBL" id="AMZH03008316">
    <property type="protein sequence ID" value="RRT59222.1"/>
    <property type="molecule type" value="Genomic_DNA"/>
</dbReference>
<evidence type="ECO:0000313" key="3">
    <source>
        <dbReference type="Proteomes" id="UP000287651"/>
    </source>
</evidence>
<sequence>MLREAESIIKKEKPVFYVGETNKKRKANKTLKKGKSKRKPGKTKVAKKDPAKDKGQCFRRGKNKHWKGNYKNYFIAKVLAKPRSLARGEMDLKMGNGTRVTAVVVGEGTTEASATESLHRCRGSSDGEGAQ</sequence>
<feature type="region of interest" description="Disordered" evidence="1">
    <location>
        <begin position="20"/>
        <end position="63"/>
    </location>
</feature>
<feature type="compositionally biased region" description="Basic residues" evidence="1">
    <location>
        <begin position="23"/>
        <end position="45"/>
    </location>
</feature>
<comment type="caution">
    <text evidence="2">The sequence shown here is derived from an EMBL/GenBank/DDBJ whole genome shotgun (WGS) entry which is preliminary data.</text>
</comment>